<dbReference type="SMART" id="SM00347">
    <property type="entry name" value="HTH_MARR"/>
    <property type="match status" value="1"/>
</dbReference>
<keyword evidence="3" id="KW-1185">Reference proteome</keyword>
<dbReference type="InterPro" id="IPR000835">
    <property type="entry name" value="HTH_MarR-typ"/>
</dbReference>
<sequence>MNKHWKSADDVPVTADNAPNMFLDYFYPIHFSLGMKIEAGLMECGRLDRHQTVIMWILRSETQRREQSVISRKDIVKMMTNWYDITSSSVSKALRALAKEPLSYITILEDPKSGREKLIEMTPAGKQHCDEMIASACEVIKRITANFDDDENKMGVYMFMRMDEEFSKIRS</sequence>
<dbReference type="Gene3D" id="1.10.10.10">
    <property type="entry name" value="Winged helix-like DNA-binding domain superfamily/Winged helix DNA-binding domain"/>
    <property type="match status" value="1"/>
</dbReference>
<proteinExistence type="predicted"/>
<name>A0ABP7WSU6_9GAMM</name>
<organism evidence="2 3">
    <name type="scientific">Zhongshania borealis</name>
    <dbReference type="NCBI Taxonomy" id="889488"/>
    <lineage>
        <taxon>Bacteria</taxon>
        <taxon>Pseudomonadati</taxon>
        <taxon>Pseudomonadota</taxon>
        <taxon>Gammaproteobacteria</taxon>
        <taxon>Cellvibrionales</taxon>
        <taxon>Spongiibacteraceae</taxon>
        <taxon>Zhongshania</taxon>
    </lineage>
</organism>
<dbReference type="InterPro" id="IPR036388">
    <property type="entry name" value="WH-like_DNA-bd_sf"/>
</dbReference>
<feature type="domain" description="HTH marR-type" evidence="1">
    <location>
        <begin position="42"/>
        <end position="152"/>
    </location>
</feature>
<evidence type="ECO:0000313" key="2">
    <source>
        <dbReference type="EMBL" id="GAA4095892.1"/>
    </source>
</evidence>
<gene>
    <name evidence="2" type="ORF">GCM10022414_20260</name>
</gene>
<dbReference type="SUPFAM" id="SSF46785">
    <property type="entry name" value="Winged helix' DNA-binding domain"/>
    <property type="match status" value="1"/>
</dbReference>
<dbReference type="Proteomes" id="UP001500392">
    <property type="component" value="Unassembled WGS sequence"/>
</dbReference>
<dbReference type="RefSeq" id="WP_344935407.1">
    <property type="nucleotide sequence ID" value="NZ_BAABDM010000003.1"/>
</dbReference>
<comment type="caution">
    <text evidence="2">The sequence shown here is derived from an EMBL/GenBank/DDBJ whole genome shotgun (WGS) entry which is preliminary data.</text>
</comment>
<evidence type="ECO:0000313" key="3">
    <source>
        <dbReference type="Proteomes" id="UP001500392"/>
    </source>
</evidence>
<evidence type="ECO:0000259" key="1">
    <source>
        <dbReference type="SMART" id="SM00347"/>
    </source>
</evidence>
<dbReference type="EMBL" id="BAABDM010000003">
    <property type="protein sequence ID" value="GAA4095892.1"/>
    <property type="molecule type" value="Genomic_DNA"/>
</dbReference>
<dbReference type="Pfam" id="PF13463">
    <property type="entry name" value="HTH_27"/>
    <property type="match status" value="1"/>
</dbReference>
<accession>A0ABP7WSU6</accession>
<dbReference type="InterPro" id="IPR036390">
    <property type="entry name" value="WH_DNA-bd_sf"/>
</dbReference>
<reference evidence="3" key="1">
    <citation type="journal article" date="2019" name="Int. J. Syst. Evol. Microbiol.">
        <title>The Global Catalogue of Microorganisms (GCM) 10K type strain sequencing project: providing services to taxonomists for standard genome sequencing and annotation.</title>
        <authorList>
            <consortium name="The Broad Institute Genomics Platform"/>
            <consortium name="The Broad Institute Genome Sequencing Center for Infectious Disease"/>
            <person name="Wu L."/>
            <person name="Ma J."/>
        </authorList>
    </citation>
    <scope>NUCLEOTIDE SEQUENCE [LARGE SCALE GENOMIC DNA]</scope>
    <source>
        <strain evidence="3">JCM 17304</strain>
    </source>
</reference>
<protein>
    <recommendedName>
        <fullName evidence="1">HTH marR-type domain-containing protein</fullName>
    </recommendedName>
</protein>